<dbReference type="Pfam" id="PF12697">
    <property type="entry name" value="Abhydrolase_6"/>
    <property type="match status" value="1"/>
</dbReference>
<sequence length="244" mass="26926">MGKHGEERVATIVVAHGAWSSAWAWKKMRPLLRAAGHDVFTPSYTGLGERAHLSSPDIGLDNHIADILAVFDYEDLRDVVLIGHSYGGMVATGVADRAQGRVAQLIYLDAFAPRDGQSLFDLVGPETEARMRKGAEETGEGWKVPANPMPPDTAPEDVAWATPKRRPQPVKTFETKIRLSSRSMPPRSYIYCTRIAPQDFFGQFAARAKSESWGYVEMDASHNPHITVPEELRDVLQGMIDGKA</sequence>
<gene>
    <name evidence="2" type="ORF">CAK95_18545</name>
</gene>
<dbReference type="InterPro" id="IPR000073">
    <property type="entry name" value="AB_hydrolase_1"/>
</dbReference>
<feature type="domain" description="AB hydrolase-1" evidence="1">
    <location>
        <begin position="12"/>
        <end position="234"/>
    </location>
</feature>
<proteinExistence type="predicted"/>
<evidence type="ECO:0000313" key="3">
    <source>
        <dbReference type="Proteomes" id="UP000194137"/>
    </source>
</evidence>
<dbReference type="SUPFAM" id="SSF53474">
    <property type="entry name" value="alpha/beta-Hydrolases"/>
    <property type="match status" value="1"/>
</dbReference>
<dbReference type="InterPro" id="IPR029058">
    <property type="entry name" value="AB_hydrolase_fold"/>
</dbReference>
<dbReference type="EMBL" id="CP021112">
    <property type="protein sequence ID" value="ARQ00866.1"/>
    <property type="molecule type" value="Genomic_DNA"/>
</dbReference>
<dbReference type="InterPro" id="IPR052897">
    <property type="entry name" value="Sec-Metab_Biosynth_Hydrolase"/>
</dbReference>
<dbReference type="PANTHER" id="PTHR37017:SF10">
    <property type="entry name" value="AB HYDROLASE-1 DOMAIN-CONTAINING PROTEIN"/>
    <property type="match status" value="1"/>
</dbReference>
<dbReference type="KEGG" id="psin:CAK95_18545"/>
<organism evidence="2 3">
    <name type="scientific">Pseudorhodoplanes sinuspersici</name>
    <dbReference type="NCBI Taxonomy" id="1235591"/>
    <lineage>
        <taxon>Bacteria</taxon>
        <taxon>Pseudomonadati</taxon>
        <taxon>Pseudomonadota</taxon>
        <taxon>Alphaproteobacteria</taxon>
        <taxon>Hyphomicrobiales</taxon>
        <taxon>Pseudorhodoplanes</taxon>
    </lineage>
</organism>
<accession>A0A1W6ZU97</accession>
<reference evidence="2 3" key="1">
    <citation type="submission" date="2017-05" db="EMBL/GenBank/DDBJ databases">
        <title>Full genome sequence of Pseudorhodoplanes sinuspersici.</title>
        <authorList>
            <person name="Dastgheib S.M.M."/>
            <person name="Shavandi M."/>
            <person name="Tirandaz H."/>
        </authorList>
    </citation>
    <scope>NUCLEOTIDE SEQUENCE [LARGE SCALE GENOMIC DNA]</scope>
    <source>
        <strain evidence="2 3">RIPI110</strain>
    </source>
</reference>
<protein>
    <submittedName>
        <fullName evidence="2">Esterase</fullName>
    </submittedName>
</protein>
<dbReference type="PANTHER" id="PTHR37017">
    <property type="entry name" value="AB HYDROLASE-1 DOMAIN-CONTAINING PROTEIN-RELATED"/>
    <property type="match status" value="1"/>
</dbReference>
<dbReference type="OrthoDB" id="9814966at2"/>
<dbReference type="AlphaFoldDB" id="A0A1W6ZU97"/>
<dbReference type="STRING" id="1235591.CAK95_18545"/>
<name>A0A1W6ZU97_9HYPH</name>
<keyword evidence="3" id="KW-1185">Reference proteome</keyword>
<dbReference type="Proteomes" id="UP000194137">
    <property type="component" value="Chromosome"/>
</dbReference>
<dbReference type="Gene3D" id="3.40.50.1820">
    <property type="entry name" value="alpha/beta hydrolase"/>
    <property type="match status" value="1"/>
</dbReference>
<evidence type="ECO:0000313" key="2">
    <source>
        <dbReference type="EMBL" id="ARQ00866.1"/>
    </source>
</evidence>
<evidence type="ECO:0000259" key="1">
    <source>
        <dbReference type="Pfam" id="PF12697"/>
    </source>
</evidence>